<dbReference type="PROSITE" id="PS51007">
    <property type="entry name" value="CYTC"/>
    <property type="match status" value="1"/>
</dbReference>
<keyword evidence="5" id="KW-0812">Transmembrane</keyword>
<keyword evidence="6" id="KW-0732">Signal</keyword>
<dbReference type="GO" id="GO:0020037">
    <property type="term" value="F:heme binding"/>
    <property type="evidence" value="ECO:0007669"/>
    <property type="project" value="InterPro"/>
</dbReference>
<organism evidence="8 9">
    <name type="scientific">Solitalea canadensis (strain ATCC 29591 / DSM 3403 / JCM 21819 / LMG 8368 / NBRC 15130 / NCIMB 12057 / USAM 9D)</name>
    <name type="common">Flexibacter canadensis</name>
    <dbReference type="NCBI Taxonomy" id="929556"/>
    <lineage>
        <taxon>Bacteria</taxon>
        <taxon>Pseudomonadati</taxon>
        <taxon>Bacteroidota</taxon>
        <taxon>Sphingobacteriia</taxon>
        <taxon>Sphingobacteriales</taxon>
        <taxon>Sphingobacteriaceae</taxon>
        <taxon>Solitalea</taxon>
    </lineage>
</organism>
<dbReference type="KEGG" id="scn:Solca_3369"/>
<dbReference type="Gene3D" id="1.10.760.10">
    <property type="entry name" value="Cytochrome c-like domain"/>
    <property type="match status" value="1"/>
</dbReference>
<dbReference type="InterPro" id="IPR036909">
    <property type="entry name" value="Cyt_c-like_dom_sf"/>
</dbReference>
<dbReference type="RefSeq" id="WP_014681599.1">
    <property type="nucleotide sequence ID" value="NC_017770.1"/>
</dbReference>
<dbReference type="STRING" id="929556.Solca_3369"/>
<evidence type="ECO:0000256" key="4">
    <source>
        <dbReference type="PROSITE-ProRule" id="PRU00433"/>
    </source>
</evidence>
<dbReference type="PANTHER" id="PTHR39425">
    <property type="entry name" value="LIPOPROTEIN CYTOCHROME C"/>
    <property type="match status" value="1"/>
</dbReference>
<gene>
    <name evidence="8" type="ordered locus">Solca_3369</name>
</gene>
<accession>H8KX47</accession>
<evidence type="ECO:0000256" key="1">
    <source>
        <dbReference type="ARBA" id="ARBA00022617"/>
    </source>
</evidence>
<feature type="domain" description="Cytochrome c" evidence="7">
    <location>
        <begin position="33"/>
        <end position="125"/>
    </location>
</feature>
<evidence type="ECO:0000256" key="6">
    <source>
        <dbReference type="SAM" id="SignalP"/>
    </source>
</evidence>
<protein>
    <submittedName>
        <fullName evidence="8">Cytochrome c551/c552</fullName>
    </submittedName>
</protein>
<dbReference type="EMBL" id="CP003349">
    <property type="protein sequence ID" value="AFD08376.1"/>
    <property type="molecule type" value="Genomic_DNA"/>
</dbReference>
<feature type="chain" id="PRO_5003613992" evidence="6">
    <location>
        <begin position="33"/>
        <end position="454"/>
    </location>
</feature>
<keyword evidence="9" id="KW-1185">Reference proteome</keyword>
<dbReference type="SUPFAM" id="SSF46626">
    <property type="entry name" value="Cytochrome c"/>
    <property type="match status" value="1"/>
</dbReference>
<dbReference type="eggNOG" id="COG2010">
    <property type="taxonomic scope" value="Bacteria"/>
</dbReference>
<evidence type="ECO:0000313" key="8">
    <source>
        <dbReference type="EMBL" id="AFD08376.1"/>
    </source>
</evidence>
<evidence type="ECO:0000256" key="3">
    <source>
        <dbReference type="ARBA" id="ARBA00023004"/>
    </source>
</evidence>
<dbReference type="InterPro" id="IPR009056">
    <property type="entry name" value="Cyt_c-like_dom"/>
</dbReference>
<dbReference type="AlphaFoldDB" id="H8KX47"/>
<evidence type="ECO:0000259" key="7">
    <source>
        <dbReference type="PROSITE" id="PS51007"/>
    </source>
</evidence>
<dbReference type="HOGENOM" id="CLU_601056_0_0_10"/>
<keyword evidence="5" id="KW-0472">Membrane</keyword>
<dbReference type="GO" id="GO:0009055">
    <property type="term" value="F:electron transfer activity"/>
    <property type="evidence" value="ECO:0007669"/>
    <property type="project" value="InterPro"/>
</dbReference>
<dbReference type="OrthoDB" id="9782196at2"/>
<dbReference type="CDD" id="cd08168">
    <property type="entry name" value="Cytochrom_C3"/>
    <property type="match status" value="1"/>
</dbReference>
<keyword evidence="1 4" id="KW-0349">Heme</keyword>
<dbReference type="SUPFAM" id="SSF48695">
    <property type="entry name" value="Multiheme cytochromes"/>
    <property type="match status" value="1"/>
</dbReference>
<feature type="transmembrane region" description="Helical" evidence="5">
    <location>
        <begin position="218"/>
        <end position="239"/>
    </location>
</feature>
<sequence length="454" mass="50297">MSKNSNVFLKTCLKKGALILTIAFLSVAQAFAADPKEGETLFKANCTSCHAIGKRVVGPALKDIHKTRDEAWLVKWIHNSQELVKAGDPEAVKIFNEYNQQVMTAFPNLSEDNVKSILAYVAQESEALDKAAAAGPAAGAQGAAEKGNDKYTVIGLLGLVVVLFLVIVVLNRVIKTLEQLVLSKKAELTAEEGEEEEEEEQPSKFAETFKKLASNKKVIALVVVLVLIVGSAWSWNVMWNVGITQNYQPAQPIKFSHKVHAGVNQINCQYCHSGAWKSKNASIPSANVCMNCHNQISEYKGEPLFDADGEKIDGTAEIQKIYAALDYDPSTQKYGTNQRPIEWVRIHNLPDFAYFNHSQHVKVAEESIRAAKGLKAEDPVCYACHGEIAKMDEVFQASQLTMKWCVDCHRSTEMKHAPKNHYYDGMVELHERIKKGEKVTVAEMGGLECAKCHY</sequence>
<proteinExistence type="predicted"/>
<evidence type="ECO:0000313" key="9">
    <source>
        <dbReference type="Proteomes" id="UP000007590"/>
    </source>
</evidence>
<dbReference type="InterPro" id="IPR036280">
    <property type="entry name" value="Multihaem_cyt_sf"/>
</dbReference>
<dbReference type="InterPro" id="IPR029467">
    <property type="entry name" value="Cyt_c7-like"/>
</dbReference>
<dbReference type="Pfam" id="PF14522">
    <property type="entry name" value="Cytochrome_C7"/>
    <property type="match status" value="1"/>
</dbReference>
<dbReference type="PANTHER" id="PTHR39425:SF1">
    <property type="entry name" value="CYTOCHROME C7-LIKE DOMAIN-CONTAINING PROTEIN"/>
    <property type="match status" value="1"/>
</dbReference>
<keyword evidence="2 4" id="KW-0479">Metal-binding</keyword>
<dbReference type="Pfam" id="PF00034">
    <property type="entry name" value="Cytochrom_C"/>
    <property type="match status" value="1"/>
</dbReference>
<feature type="signal peptide" evidence="6">
    <location>
        <begin position="1"/>
        <end position="32"/>
    </location>
</feature>
<keyword evidence="5" id="KW-1133">Transmembrane helix</keyword>
<dbReference type="Gene3D" id="3.90.10.10">
    <property type="entry name" value="Cytochrome C3"/>
    <property type="match status" value="2"/>
</dbReference>
<dbReference type="Proteomes" id="UP000007590">
    <property type="component" value="Chromosome"/>
</dbReference>
<evidence type="ECO:0000256" key="5">
    <source>
        <dbReference type="SAM" id="Phobius"/>
    </source>
</evidence>
<name>H8KX47_SOLCM</name>
<feature type="transmembrane region" description="Helical" evidence="5">
    <location>
        <begin position="151"/>
        <end position="174"/>
    </location>
</feature>
<evidence type="ECO:0000256" key="2">
    <source>
        <dbReference type="ARBA" id="ARBA00022723"/>
    </source>
</evidence>
<dbReference type="GO" id="GO:0046872">
    <property type="term" value="F:metal ion binding"/>
    <property type="evidence" value="ECO:0007669"/>
    <property type="project" value="UniProtKB-KW"/>
</dbReference>
<keyword evidence="3 4" id="KW-0408">Iron</keyword>
<reference evidence="8" key="1">
    <citation type="submission" date="2012-02" db="EMBL/GenBank/DDBJ databases">
        <title>The complete genome of Solitalea canadensis DSM 3403.</title>
        <authorList>
            <consortium name="US DOE Joint Genome Institute (JGI-PGF)"/>
            <person name="Lucas S."/>
            <person name="Copeland A."/>
            <person name="Lapidus A."/>
            <person name="Glavina del Rio T."/>
            <person name="Dalin E."/>
            <person name="Tice H."/>
            <person name="Bruce D."/>
            <person name="Goodwin L."/>
            <person name="Pitluck S."/>
            <person name="Peters L."/>
            <person name="Ovchinnikova G."/>
            <person name="Lu M."/>
            <person name="Kyrpides N."/>
            <person name="Mavromatis K."/>
            <person name="Ivanova N."/>
            <person name="Brettin T."/>
            <person name="Detter J.C."/>
            <person name="Han C."/>
            <person name="Larimer F."/>
            <person name="Land M."/>
            <person name="Hauser L."/>
            <person name="Markowitz V."/>
            <person name="Cheng J.-F."/>
            <person name="Hugenholtz P."/>
            <person name="Woyke T."/>
            <person name="Wu D."/>
            <person name="Spring S."/>
            <person name="Schroeder M."/>
            <person name="Kopitz M."/>
            <person name="Brambilla E."/>
            <person name="Klenk H.-P."/>
            <person name="Eisen J.A."/>
        </authorList>
    </citation>
    <scope>NUCLEOTIDE SEQUENCE</scope>
    <source>
        <strain evidence="8">DSM 3403</strain>
    </source>
</reference>